<dbReference type="PANTHER" id="PTHR43158">
    <property type="entry name" value="SKFA PEPTIDE EXPORT ATP-BINDING PROTEIN SKFE"/>
    <property type="match status" value="1"/>
</dbReference>
<dbReference type="GO" id="GO:0005524">
    <property type="term" value="F:ATP binding"/>
    <property type="evidence" value="ECO:0007669"/>
    <property type="project" value="UniProtKB-KW"/>
</dbReference>
<dbReference type="PROSITE" id="PS00211">
    <property type="entry name" value="ABC_TRANSPORTER_1"/>
    <property type="match status" value="1"/>
</dbReference>
<dbReference type="SMART" id="SM00382">
    <property type="entry name" value="AAA"/>
    <property type="match status" value="1"/>
</dbReference>
<protein>
    <submittedName>
        <fullName evidence="4">ATP-binding cassette domain-containing protein</fullName>
    </submittedName>
</protein>
<organism evidence="4 5">
    <name type="scientific">Lentilactobacillus raoultii</name>
    <dbReference type="NCBI Taxonomy" id="1987503"/>
    <lineage>
        <taxon>Bacteria</taxon>
        <taxon>Bacillati</taxon>
        <taxon>Bacillota</taxon>
        <taxon>Bacilli</taxon>
        <taxon>Lactobacillales</taxon>
        <taxon>Lactobacillaceae</taxon>
        <taxon>Lentilactobacillus</taxon>
    </lineage>
</organism>
<dbReference type="Proteomes" id="UP001597156">
    <property type="component" value="Unassembled WGS sequence"/>
</dbReference>
<feature type="domain" description="ABC transporter" evidence="3">
    <location>
        <begin position="2"/>
        <end position="206"/>
    </location>
</feature>
<name>A0ABW3PHM5_9LACO</name>
<evidence type="ECO:0000259" key="3">
    <source>
        <dbReference type="PROSITE" id="PS50893"/>
    </source>
</evidence>
<dbReference type="InterPro" id="IPR003439">
    <property type="entry name" value="ABC_transporter-like_ATP-bd"/>
</dbReference>
<keyword evidence="1" id="KW-0547">Nucleotide-binding</keyword>
<dbReference type="SUPFAM" id="SSF52540">
    <property type="entry name" value="P-loop containing nucleoside triphosphate hydrolases"/>
    <property type="match status" value="1"/>
</dbReference>
<dbReference type="Gene3D" id="3.40.50.300">
    <property type="entry name" value="P-loop containing nucleotide triphosphate hydrolases"/>
    <property type="match status" value="1"/>
</dbReference>
<dbReference type="RefSeq" id="WP_121977954.1">
    <property type="nucleotide sequence ID" value="NZ_JBHTLH010000019.1"/>
</dbReference>
<keyword evidence="5" id="KW-1185">Reference proteome</keyword>
<gene>
    <name evidence="4" type="ORF">ACFQ22_06615</name>
</gene>
<reference evidence="5" key="1">
    <citation type="journal article" date="2019" name="Int. J. Syst. Evol. Microbiol.">
        <title>The Global Catalogue of Microorganisms (GCM) 10K type strain sequencing project: providing services to taxonomists for standard genome sequencing and annotation.</title>
        <authorList>
            <consortium name="The Broad Institute Genomics Platform"/>
            <consortium name="The Broad Institute Genome Sequencing Center for Infectious Disease"/>
            <person name="Wu L."/>
            <person name="Ma J."/>
        </authorList>
    </citation>
    <scope>NUCLEOTIDE SEQUENCE [LARGE SCALE GENOMIC DNA]</scope>
    <source>
        <strain evidence="5">CCUG 71848</strain>
    </source>
</reference>
<accession>A0ABW3PHM5</accession>
<dbReference type="EMBL" id="JBHTLH010000019">
    <property type="protein sequence ID" value="MFD1125022.1"/>
    <property type="molecule type" value="Genomic_DNA"/>
</dbReference>
<dbReference type="InterPro" id="IPR027417">
    <property type="entry name" value="P-loop_NTPase"/>
</dbReference>
<evidence type="ECO:0000256" key="2">
    <source>
        <dbReference type="ARBA" id="ARBA00022840"/>
    </source>
</evidence>
<evidence type="ECO:0000313" key="5">
    <source>
        <dbReference type="Proteomes" id="UP001597156"/>
    </source>
</evidence>
<keyword evidence="2 4" id="KW-0067">ATP-binding</keyword>
<dbReference type="InterPro" id="IPR017871">
    <property type="entry name" value="ABC_transporter-like_CS"/>
</dbReference>
<dbReference type="PROSITE" id="PS50893">
    <property type="entry name" value="ABC_TRANSPORTER_2"/>
    <property type="match status" value="1"/>
</dbReference>
<evidence type="ECO:0000256" key="1">
    <source>
        <dbReference type="ARBA" id="ARBA00022741"/>
    </source>
</evidence>
<dbReference type="Pfam" id="PF00005">
    <property type="entry name" value="ABC_tran"/>
    <property type="match status" value="1"/>
</dbReference>
<dbReference type="PANTHER" id="PTHR43158:SF7">
    <property type="entry name" value="ABC TRANSPORTER, ATP-BINDING PROTEIN"/>
    <property type="match status" value="1"/>
</dbReference>
<proteinExistence type="predicted"/>
<evidence type="ECO:0000313" key="4">
    <source>
        <dbReference type="EMBL" id="MFD1125022.1"/>
    </source>
</evidence>
<comment type="caution">
    <text evidence="4">The sequence shown here is derived from an EMBL/GenBank/DDBJ whole genome shotgun (WGS) entry which is preliminary data.</text>
</comment>
<sequence>MLKINNLTLKTRVPILNDFNYQFEPGQIYLITAINGSGKTTFFRALTDLIKRPSGSILFDDQPFRQAKQRVFFYETSNWFDGDLSGIDYLKFVKGQWRSTQDLTAEISFWKMTSYINLPIKKYSLGMKQRLLIAMYFCSNATYLMMDEISNGLDEESRNLLYHRLKDEAITNHRCMIMSSHYKSDAGQIADHILRLANLTMKEETK</sequence>
<dbReference type="InterPro" id="IPR003593">
    <property type="entry name" value="AAA+_ATPase"/>
</dbReference>